<reference evidence="1 2" key="1">
    <citation type="submission" date="2011-02" db="EMBL/GenBank/DDBJ databases">
        <title>The Genome Sequence of Sphaeroforma arctica JP610.</title>
        <authorList>
            <consortium name="The Broad Institute Genome Sequencing Platform"/>
            <person name="Russ C."/>
            <person name="Cuomo C."/>
            <person name="Young S.K."/>
            <person name="Zeng Q."/>
            <person name="Gargeya S."/>
            <person name="Alvarado L."/>
            <person name="Berlin A."/>
            <person name="Chapman S.B."/>
            <person name="Chen Z."/>
            <person name="Freedman E."/>
            <person name="Gellesch M."/>
            <person name="Goldberg J."/>
            <person name="Griggs A."/>
            <person name="Gujja S."/>
            <person name="Heilman E."/>
            <person name="Heiman D."/>
            <person name="Howarth C."/>
            <person name="Mehta T."/>
            <person name="Neiman D."/>
            <person name="Pearson M."/>
            <person name="Roberts A."/>
            <person name="Saif S."/>
            <person name="Shea T."/>
            <person name="Shenoy N."/>
            <person name="Sisk P."/>
            <person name="Stolte C."/>
            <person name="Sykes S."/>
            <person name="White J."/>
            <person name="Yandava C."/>
            <person name="Burger G."/>
            <person name="Gray M.W."/>
            <person name="Holland P.W.H."/>
            <person name="King N."/>
            <person name="Lang F.B.F."/>
            <person name="Roger A.J."/>
            <person name="Ruiz-Trillo I."/>
            <person name="Haas B."/>
            <person name="Nusbaum C."/>
            <person name="Birren B."/>
        </authorList>
    </citation>
    <scope>NUCLEOTIDE SEQUENCE [LARGE SCALE GENOMIC DNA]</scope>
    <source>
        <strain evidence="1 2">JP610</strain>
    </source>
</reference>
<keyword evidence="2" id="KW-1185">Reference proteome</keyword>
<accession>A0A0L0G7B2</accession>
<evidence type="ECO:0000313" key="1">
    <source>
        <dbReference type="EMBL" id="KNC84093.1"/>
    </source>
</evidence>
<dbReference type="Proteomes" id="UP000054560">
    <property type="component" value="Unassembled WGS sequence"/>
</dbReference>
<proteinExistence type="predicted"/>
<dbReference type="GeneID" id="25904190"/>
<dbReference type="EMBL" id="KQ241789">
    <property type="protein sequence ID" value="KNC84093.1"/>
    <property type="molecule type" value="Genomic_DNA"/>
</dbReference>
<evidence type="ECO:0000313" key="2">
    <source>
        <dbReference type="Proteomes" id="UP000054560"/>
    </source>
</evidence>
<name>A0A0L0G7B2_9EUKA</name>
<protein>
    <submittedName>
        <fullName evidence="1">Uncharacterized protein</fullName>
    </submittedName>
</protein>
<dbReference type="RefSeq" id="XP_014157995.1">
    <property type="nucleotide sequence ID" value="XM_014302520.1"/>
</dbReference>
<sequence length="69" mass="7039">MVALAGEGERRAGGIVLSESHSHVDIDSKSHASWNHGLMVLGPGAGRPGLLSGHVGRDMKSAALLVVVS</sequence>
<gene>
    <name evidence="1" type="ORF">SARC_03686</name>
</gene>
<organism evidence="1 2">
    <name type="scientific">Sphaeroforma arctica JP610</name>
    <dbReference type="NCBI Taxonomy" id="667725"/>
    <lineage>
        <taxon>Eukaryota</taxon>
        <taxon>Ichthyosporea</taxon>
        <taxon>Ichthyophonida</taxon>
        <taxon>Sphaeroforma</taxon>
    </lineage>
</organism>
<dbReference type="AlphaFoldDB" id="A0A0L0G7B2"/>